<sequence>MVNLQYVPFATPVPMAPPLMPGAQLTKPALEVLPATQRSGNFIAHSAISVKQQRAIREKITKSCYIFVGRCTHFLLLRVTHKHPLLKVFCE</sequence>
<keyword evidence="2" id="KW-1185">Reference proteome</keyword>
<evidence type="ECO:0000313" key="2">
    <source>
        <dbReference type="Proteomes" id="UP001557470"/>
    </source>
</evidence>
<reference evidence="1 2" key="1">
    <citation type="submission" date="2024-06" db="EMBL/GenBank/DDBJ databases">
        <authorList>
            <person name="Pan Q."/>
            <person name="Wen M."/>
            <person name="Jouanno E."/>
            <person name="Zahm M."/>
            <person name="Klopp C."/>
            <person name="Cabau C."/>
            <person name="Louis A."/>
            <person name="Berthelot C."/>
            <person name="Parey E."/>
            <person name="Roest Crollius H."/>
            <person name="Montfort J."/>
            <person name="Robinson-Rechavi M."/>
            <person name="Bouchez O."/>
            <person name="Lampietro C."/>
            <person name="Lopez Roques C."/>
            <person name="Donnadieu C."/>
            <person name="Postlethwait J."/>
            <person name="Bobe J."/>
            <person name="Verreycken H."/>
            <person name="Guiguen Y."/>
        </authorList>
    </citation>
    <scope>NUCLEOTIDE SEQUENCE [LARGE SCALE GENOMIC DNA]</scope>
    <source>
        <strain evidence="1">Up_M1</strain>
        <tissue evidence="1">Testis</tissue>
    </source>
</reference>
<dbReference type="AlphaFoldDB" id="A0ABD0WQS0"/>
<evidence type="ECO:0000313" key="1">
    <source>
        <dbReference type="EMBL" id="KAL0966007.1"/>
    </source>
</evidence>
<organism evidence="1 2">
    <name type="scientific">Umbra pygmaea</name>
    <name type="common">Eastern mudminnow</name>
    <dbReference type="NCBI Taxonomy" id="75934"/>
    <lineage>
        <taxon>Eukaryota</taxon>
        <taxon>Metazoa</taxon>
        <taxon>Chordata</taxon>
        <taxon>Craniata</taxon>
        <taxon>Vertebrata</taxon>
        <taxon>Euteleostomi</taxon>
        <taxon>Actinopterygii</taxon>
        <taxon>Neopterygii</taxon>
        <taxon>Teleostei</taxon>
        <taxon>Protacanthopterygii</taxon>
        <taxon>Esociformes</taxon>
        <taxon>Umbridae</taxon>
        <taxon>Umbra</taxon>
    </lineage>
</organism>
<comment type="caution">
    <text evidence="1">The sequence shown here is derived from an EMBL/GenBank/DDBJ whole genome shotgun (WGS) entry which is preliminary data.</text>
</comment>
<dbReference type="EMBL" id="JAGEUA010000009">
    <property type="protein sequence ID" value="KAL0966007.1"/>
    <property type="molecule type" value="Genomic_DNA"/>
</dbReference>
<proteinExistence type="predicted"/>
<gene>
    <name evidence="1" type="ORF">UPYG_G00289470</name>
</gene>
<accession>A0ABD0WQS0</accession>
<dbReference type="Proteomes" id="UP001557470">
    <property type="component" value="Unassembled WGS sequence"/>
</dbReference>
<name>A0ABD0WQS0_UMBPY</name>
<protein>
    <submittedName>
        <fullName evidence="1">Uncharacterized protein</fullName>
    </submittedName>
</protein>